<dbReference type="Gene3D" id="2.60.260.40">
    <property type="entry name" value="q5lls5 like domains"/>
    <property type="match status" value="1"/>
</dbReference>
<dbReference type="CTD" id="4726"/>
<dbReference type="Pfam" id="PF10276">
    <property type="entry name" value="zf-CHCC"/>
    <property type="match status" value="1"/>
</dbReference>
<dbReference type="PANTHER" id="PTHR13156:SF0">
    <property type="entry name" value="NADH DEHYDROGENASE [UBIQUINONE] IRON-SULFUR PROTEIN 6, MITOCHONDRIAL"/>
    <property type="match status" value="1"/>
</dbReference>
<dbReference type="RefSeq" id="XP_032830739.1">
    <property type="nucleotide sequence ID" value="XM_032974848.1"/>
</dbReference>
<protein>
    <submittedName>
        <fullName evidence="3">NADH dehydrogenase [ubiquinone] iron-sulfur protein 6, mitochondrial</fullName>
    </submittedName>
</protein>
<evidence type="ECO:0000313" key="2">
    <source>
        <dbReference type="Proteomes" id="UP001318040"/>
    </source>
</evidence>
<evidence type="ECO:0000259" key="1">
    <source>
        <dbReference type="Pfam" id="PF10276"/>
    </source>
</evidence>
<evidence type="ECO:0000313" key="3">
    <source>
        <dbReference type="RefSeq" id="XP_032830739.1"/>
    </source>
</evidence>
<sequence>MASCALSRASSVALAASRAAGASASAASRASRAPGAARVGPLLLGAGARRGLAAGPGVQDGEKVTHTGQVYDEKDYRRVRFVGRQKEINEQFAVDMIAAEPVREVATRVTHCDGGGGALGHPRVYINLDNNDKEGVCGYCGLRFRQAHHHHH</sequence>
<keyword evidence="2" id="KW-1185">Reference proteome</keyword>
<dbReference type="InterPro" id="IPR019401">
    <property type="entry name" value="Znf_CHCC"/>
</dbReference>
<dbReference type="PANTHER" id="PTHR13156">
    <property type="entry name" value="NADH-UBIQUINONE OXIDOREDUCTASE 13 KD-A SUBUNIT"/>
    <property type="match status" value="1"/>
</dbReference>
<dbReference type="GeneID" id="116954263"/>
<name>A0AAJ7U6P8_PETMA</name>
<proteinExistence type="predicted"/>
<dbReference type="GO" id="GO:0005739">
    <property type="term" value="C:mitochondrion"/>
    <property type="evidence" value="ECO:0007669"/>
    <property type="project" value="GOC"/>
</dbReference>
<feature type="domain" description="Zinc finger CHCC-type" evidence="1">
    <location>
        <begin position="108"/>
        <end position="144"/>
    </location>
</feature>
<organism evidence="2 3">
    <name type="scientific">Petromyzon marinus</name>
    <name type="common">Sea lamprey</name>
    <dbReference type="NCBI Taxonomy" id="7757"/>
    <lineage>
        <taxon>Eukaryota</taxon>
        <taxon>Metazoa</taxon>
        <taxon>Chordata</taxon>
        <taxon>Craniata</taxon>
        <taxon>Vertebrata</taxon>
        <taxon>Cyclostomata</taxon>
        <taxon>Hyperoartia</taxon>
        <taxon>Petromyzontiformes</taxon>
        <taxon>Petromyzontidae</taxon>
        <taxon>Petromyzon</taxon>
    </lineage>
</organism>
<dbReference type="Proteomes" id="UP001318040">
    <property type="component" value="Chromosome 54"/>
</dbReference>
<gene>
    <name evidence="3" type="primary">NDUFS6</name>
</gene>
<reference evidence="3" key="1">
    <citation type="submission" date="2025-08" db="UniProtKB">
        <authorList>
            <consortium name="RefSeq"/>
        </authorList>
    </citation>
    <scope>IDENTIFICATION</scope>
    <source>
        <tissue evidence="3">Sperm</tissue>
    </source>
</reference>
<dbReference type="KEGG" id="pmrn:116954263"/>
<dbReference type="AlphaFoldDB" id="A0AAJ7U6P8"/>
<dbReference type="GO" id="GO:0006120">
    <property type="term" value="P:mitochondrial electron transport, NADH to ubiquinone"/>
    <property type="evidence" value="ECO:0007669"/>
    <property type="project" value="TreeGrafter"/>
</dbReference>
<accession>A0AAJ7U6P8</accession>